<dbReference type="AlphaFoldDB" id="A0A2G9TKS6"/>
<dbReference type="EMBL" id="KZ360672">
    <property type="protein sequence ID" value="PIO58571.1"/>
    <property type="molecule type" value="Genomic_DNA"/>
</dbReference>
<evidence type="ECO:0000313" key="2">
    <source>
        <dbReference type="Proteomes" id="UP000230423"/>
    </source>
</evidence>
<organism evidence="1 2">
    <name type="scientific">Teladorsagia circumcincta</name>
    <name type="common">Brown stomach worm</name>
    <name type="synonym">Ostertagia circumcincta</name>
    <dbReference type="NCBI Taxonomy" id="45464"/>
    <lineage>
        <taxon>Eukaryota</taxon>
        <taxon>Metazoa</taxon>
        <taxon>Ecdysozoa</taxon>
        <taxon>Nematoda</taxon>
        <taxon>Chromadorea</taxon>
        <taxon>Rhabditida</taxon>
        <taxon>Rhabditina</taxon>
        <taxon>Rhabditomorpha</taxon>
        <taxon>Strongyloidea</taxon>
        <taxon>Trichostrongylidae</taxon>
        <taxon>Teladorsagia</taxon>
    </lineage>
</organism>
<accession>A0A2G9TKS6</accession>
<reference evidence="1 2" key="1">
    <citation type="submission" date="2015-09" db="EMBL/GenBank/DDBJ databases">
        <title>Draft genome of the parasitic nematode Teladorsagia circumcincta isolate WARC Sus (inbred).</title>
        <authorList>
            <person name="Mitreva M."/>
        </authorList>
    </citation>
    <scope>NUCLEOTIDE SEQUENCE [LARGE SCALE GENOMIC DNA]</scope>
    <source>
        <strain evidence="1 2">S</strain>
    </source>
</reference>
<sequence>MACEAYSLCPNGGVKLFIGCTTNIQCQLHNPDTVCIGTNTLANSRIAMRALHGIRQHSRGSRPIHAAVHYLVFWRPLHTDFSTTLVSLKQQLSFHWLSLR</sequence>
<proteinExistence type="predicted"/>
<keyword evidence="2" id="KW-1185">Reference proteome</keyword>
<name>A0A2G9TKS6_TELCI</name>
<dbReference type="Proteomes" id="UP000230423">
    <property type="component" value="Unassembled WGS sequence"/>
</dbReference>
<evidence type="ECO:0000313" key="1">
    <source>
        <dbReference type="EMBL" id="PIO58571.1"/>
    </source>
</evidence>
<protein>
    <submittedName>
        <fullName evidence="1">Uncharacterized protein</fullName>
    </submittedName>
</protein>
<gene>
    <name evidence="1" type="ORF">TELCIR_19990</name>
</gene>
<dbReference type="OrthoDB" id="5804567at2759"/>